<gene>
    <name evidence="11" type="ORF">GCM10009676_09900</name>
</gene>
<keyword evidence="12" id="KW-1185">Reference proteome</keyword>
<feature type="compositionally biased region" description="Low complexity" evidence="10">
    <location>
        <begin position="22"/>
        <end position="38"/>
    </location>
</feature>
<name>A0ABP4GM47_9PSEU</name>
<dbReference type="EMBL" id="BAAALN010000003">
    <property type="protein sequence ID" value="GAA1229369.1"/>
    <property type="molecule type" value="Genomic_DNA"/>
</dbReference>
<comment type="similarity">
    <text evidence="2">Belongs to the nitronate monooxygenase family. NMO class I subfamily.</text>
</comment>
<evidence type="ECO:0000256" key="7">
    <source>
        <dbReference type="ARBA" id="ARBA00023033"/>
    </source>
</evidence>
<keyword evidence="5" id="KW-0288">FMN</keyword>
<keyword evidence="6" id="KW-0560">Oxidoreductase</keyword>
<comment type="catalytic activity">
    <reaction evidence="9">
        <text>3 propionate 3-nitronate + 3 O2 + H2O = 3 3-oxopropanoate + 2 nitrate + nitrite + H2O2 + 3 H(+)</text>
        <dbReference type="Rhea" id="RHEA:57332"/>
        <dbReference type="ChEBI" id="CHEBI:15377"/>
        <dbReference type="ChEBI" id="CHEBI:15378"/>
        <dbReference type="ChEBI" id="CHEBI:15379"/>
        <dbReference type="ChEBI" id="CHEBI:16240"/>
        <dbReference type="ChEBI" id="CHEBI:16301"/>
        <dbReference type="ChEBI" id="CHEBI:17632"/>
        <dbReference type="ChEBI" id="CHEBI:33190"/>
        <dbReference type="ChEBI" id="CHEBI:136067"/>
    </reaction>
</comment>
<dbReference type="Pfam" id="PF03060">
    <property type="entry name" value="NMO"/>
    <property type="match status" value="1"/>
</dbReference>
<keyword evidence="4" id="KW-0285">Flavoprotein</keyword>
<comment type="caution">
    <text evidence="11">The sequence shown here is derived from an EMBL/GenBank/DDBJ whole genome shotgun (WGS) entry which is preliminary data.</text>
</comment>
<keyword evidence="7 11" id="KW-0503">Monooxygenase</keyword>
<dbReference type="PANTHER" id="PTHR42747">
    <property type="entry name" value="NITRONATE MONOOXYGENASE-RELATED"/>
    <property type="match status" value="1"/>
</dbReference>
<evidence type="ECO:0000256" key="8">
    <source>
        <dbReference type="ARBA" id="ARBA00031155"/>
    </source>
</evidence>
<proteinExistence type="inferred from homology"/>
<evidence type="ECO:0000256" key="2">
    <source>
        <dbReference type="ARBA" id="ARBA00009881"/>
    </source>
</evidence>
<dbReference type="Proteomes" id="UP001500653">
    <property type="component" value="Unassembled WGS sequence"/>
</dbReference>
<evidence type="ECO:0000256" key="9">
    <source>
        <dbReference type="ARBA" id="ARBA00049401"/>
    </source>
</evidence>
<evidence type="ECO:0000313" key="11">
    <source>
        <dbReference type="EMBL" id="GAA1229369.1"/>
    </source>
</evidence>
<dbReference type="InterPro" id="IPR004136">
    <property type="entry name" value="NMO"/>
</dbReference>
<evidence type="ECO:0000256" key="6">
    <source>
        <dbReference type="ARBA" id="ARBA00023002"/>
    </source>
</evidence>
<evidence type="ECO:0000313" key="12">
    <source>
        <dbReference type="Proteomes" id="UP001500653"/>
    </source>
</evidence>
<reference evidence="12" key="1">
    <citation type="journal article" date="2019" name="Int. J. Syst. Evol. Microbiol.">
        <title>The Global Catalogue of Microorganisms (GCM) 10K type strain sequencing project: providing services to taxonomists for standard genome sequencing and annotation.</title>
        <authorList>
            <consortium name="The Broad Institute Genomics Platform"/>
            <consortium name="The Broad Institute Genome Sequencing Center for Infectious Disease"/>
            <person name="Wu L."/>
            <person name="Ma J."/>
        </authorList>
    </citation>
    <scope>NUCLEOTIDE SEQUENCE [LARGE SCALE GENOMIC DNA]</scope>
    <source>
        <strain evidence="12">JCM 13023</strain>
    </source>
</reference>
<dbReference type="GO" id="GO:0004497">
    <property type="term" value="F:monooxygenase activity"/>
    <property type="evidence" value="ECO:0007669"/>
    <property type="project" value="UniProtKB-KW"/>
</dbReference>
<organism evidence="11 12">
    <name type="scientific">Prauserella halophila</name>
    <dbReference type="NCBI Taxonomy" id="185641"/>
    <lineage>
        <taxon>Bacteria</taxon>
        <taxon>Bacillati</taxon>
        <taxon>Actinomycetota</taxon>
        <taxon>Actinomycetes</taxon>
        <taxon>Pseudonocardiales</taxon>
        <taxon>Pseudonocardiaceae</taxon>
        <taxon>Prauserella</taxon>
    </lineage>
</organism>
<evidence type="ECO:0000256" key="3">
    <source>
        <dbReference type="ARBA" id="ARBA00022575"/>
    </source>
</evidence>
<feature type="region of interest" description="Disordered" evidence="10">
    <location>
        <begin position="1"/>
        <end position="50"/>
    </location>
</feature>
<accession>A0ABP4GM47</accession>
<dbReference type="CDD" id="cd04730">
    <property type="entry name" value="NPD_like"/>
    <property type="match status" value="1"/>
</dbReference>
<sequence>MPEPHITGSARISQHRRGHLTSAPRPRSESASPAGSAPPDRPPGRSSRKDSFVLTDLGISLPVLAAPMAGGPTAPNLVTAAGHAGSMGFLAGGYKTPAALAEQITAVRADEVPFGVNLFVPNPVPVSDEDYRAYRDALLPEAGRYGVHLPETPVEDDDHWAAKIDLLLADPVPVVSLTFGLPHRDVVAALRAAGSMVVQTVTSAPEARLAEEAGVDALIVQSSAAGGHSGTFTPARTPPGVPLPRLLRDVRADTDLPLIGTGGISRPADVAAAVDAGAEAVTVGTALLRTHESGASAPHKTALADPDFDETVVTRAFTGRPARALRNHFTDRYEPIAPCAYPAVHHLTGPLRKAASNAGDTGLIHLWAGTGHRDAREEPAADTLTRLAGEG</sequence>
<evidence type="ECO:0000256" key="10">
    <source>
        <dbReference type="SAM" id="MobiDB-lite"/>
    </source>
</evidence>
<evidence type="ECO:0000256" key="5">
    <source>
        <dbReference type="ARBA" id="ARBA00022643"/>
    </source>
</evidence>
<evidence type="ECO:0000256" key="4">
    <source>
        <dbReference type="ARBA" id="ARBA00022630"/>
    </source>
</evidence>
<dbReference type="PANTHER" id="PTHR42747:SF3">
    <property type="entry name" value="NITRONATE MONOOXYGENASE-RELATED"/>
    <property type="match status" value="1"/>
</dbReference>
<keyword evidence="3" id="KW-0216">Detoxification</keyword>
<dbReference type="InterPro" id="IPR013785">
    <property type="entry name" value="Aldolase_TIM"/>
</dbReference>
<evidence type="ECO:0000256" key="1">
    <source>
        <dbReference type="ARBA" id="ARBA00001917"/>
    </source>
</evidence>
<dbReference type="SUPFAM" id="SSF51412">
    <property type="entry name" value="Inosine monophosphate dehydrogenase (IMPDH)"/>
    <property type="match status" value="1"/>
</dbReference>
<comment type="cofactor">
    <cofactor evidence="1">
        <name>FMN</name>
        <dbReference type="ChEBI" id="CHEBI:58210"/>
    </cofactor>
</comment>
<protein>
    <recommendedName>
        <fullName evidence="8">Propionate 3-nitronate monooxygenase</fullName>
    </recommendedName>
</protein>
<dbReference type="Gene3D" id="3.20.20.70">
    <property type="entry name" value="Aldolase class I"/>
    <property type="match status" value="1"/>
</dbReference>